<evidence type="ECO:0000313" key="5">
    <source>
        <dbReference type="Proteomes" id="UP000723463"/>
    </source>
</evidence>
<dbReference type="AlphaFoldDB" id="A0A9P6F9I3"/>
<keyword evidence="2" id="KW-0479">Metal-binding</keyword>
<evidence type="ECO:0000313" key="4">
    <source>
        <dbReference type="EMBL" id="KAF9545594.1"/>
    </source>
</evidence>
<evidence type="ECO:0000256" key="2">
    <source>
        <dbReference type="ARBA" id="ARBA00022723"/>
    </source>
</evidence>
<protein>
    <recommendedName>
        <fullName evidence="3">DDE Tnp4 domain-containing protein</fullName>
    </recommendedName>
</protein>
<dbReference type="GO" id="GO:0046872">
    <property type="term" value="F:metal ion binding"/>
    <property type="evidence" value="ECO:0007669"/>
    <property type="project" value="UniProtKB-KW"/>
</dbReference>
<reference evidence="4" key="1">
    <citation type="journal article" date="2020" name="Fungal Divers.">
        <title>Resolving the Mortierellaceae phylogeny through synthesis of multi-gene phylogenetics and phylogenomics.</title>
        <authorList>
            <person name="Vandepol N."/>
            <person name="Liber J."/>
            <person name="Desiro A."/>
            <person name="Na H."/>
            <person name="Kennedy M."/>
            <person name="Barry K."/>
            <person name="Grigoriev I.V."/>
            <person name="Miller A.N."/>
            <person name="O'Donnell K."/>
            <person name="Stajich J.E."/>
            <person name="Bonito G."/>
        </authorList>
    </citation>
    <scope>NUCLEOTIDE SEQUENCE</scope>
    <source>
        <strain evidence="4">NRRL 2591</strain>
    </source>
</reference>
<evidence type="ECO:0000259" key="3">
    <source>
        <dbReference type="Pfam" id="PF13359"/>
    </source>
</evidence>
<accession>A0A9P6F9I3</accession>
<comment type="caution">
    <text evidence="4">The sequence shown here is derived from an EMBL/GenBank/DDBJ whole genome shotgun (WGS) entry which is preliminary data.</text>
</comment>
<sequence length="172" mass="19232">MLPDGIVAHVNEPAGGTCNDSVILQDSALPGILAQYAHHPDGHALKLYGDSAYASDTHIAKPRDRGQSQAARHVHENQVMGTGRIVVEQAIGYTNQFFKQSKWLPAMGIMDGRTGHFFRLSVLFANYRTCICYFNNVSLQYMPYYDDFPLIRPPTLKEYLNPNLFSLGVDIE</sequence>
<comment type="cofactor">
    <cofactor evidence="1">
        <name>a divalent metal cation</name>
        <dbReference type="ChEBI" id="CHEBI:60240"/>
    </cofactor>
</comment>
<organism evidence="4 5">
    <name type="scientific">Mortierella hygrophila</name>
    <dbReference type="NCBI Taxonomy" id="979708"/>
    <lineage>
        <taxon>Eukaryota</taxon>
        <taxon>Fungi</taxon>
        <taxon>Fungi incertae sedis</taxon>
        <taxon>Mucoromycota</taxon>
        <taxon>Mortierellomycotina</taxon>
        <taxon>Mortierellomycetes</taxon>
        <taxon>Mortierellales</taxon>
        <taxon>Mortierellaceae</taxon>
        <taxon>Mortierella</taxon>
    </lineage>
</organism>
<dbReference type="EMBL" id="JAAAXW010000069">
    <property type="protein sequence ID" value="KAF9545594.1"/>
    <property type="molecule type" value="Genomic_DNA"/>
</dbReference>
<feature type="domain" description="DDE Tnp4" evidence="3">
    <location>
        <begin position="3"/>
        <end position="97"/>
    </location>
</feature>
<dbReference type="Pfam" id="PF13359">
    <property type="entry name" value="DDE_Tnp_4"/>
    <property type="match status" value="1"/>
</dbReference>
<keyword evidence="5" id="KW-1185">Reference proteome</keyword>
<name>A0A9P6F9I3_9FUNG</name>
<dbReference type="InterPro" id="IPR027806">
    <property type="entry name" value="HARBI1_dom"/>
</dbReference>
<gene>
    <name evidence="4" type="ORF">EC957_010679</name>
</gene>
<evidence type="ECO:0000256" key="1">
    <source>
        <dbReference type="ARBA" id="ARBA00001968"/>
    </source>
</evidence>
<proteinExistence type="predicted"/>
<dbReference type="Proteomes" id="UP000723463">
    <property type="component" value="Unassembled WGS sequence"/>
</dbReference>